<dbReference type="GO" id="GO:0015074">
    <property type="term" value="P:DNA integration"/>
    <property type="evidence" value="ECO:0007669"/>
    <property type="project" value="InterPro"/>
</dbReference>
<protein>
    <submittedName>
        <fullName evidence="4">Site-specific integrase</fullName>
    </submittedName>
</protein>
<organism evidence="4">
    <name type="scientific">Gordonia rubripertincta</name>
    <name type="common">Rhodococcus corallinus</name>
    <dbReference type="NCBI Taxonomy" id="36822"/>
    <lineage>
        <taxon>Bacteria</taxon>
        <taxon>Bacillati</taxon>
        <taxon>Actinomycetota</taxon>
        <taxon>Actinomycetes</taxon>
        <taxon>Mycobacteriales</taxon>
        <taxon>Gordoniaceae</taxon>
        <taxon>Gordonia</taxon>
    </lineage>
</organism>
<reference evidence="4" key="1">
    <citation type="submission" date="2023-04" db="EMBL/GenBank/DDBJ databases">
        <title>Characterization and analysis of the complete genome of Gordonia rubripertincta 112, the degrader of aromatic and aliphatic compounds.</title>
        <authorList>
            <person name="Frantsuzova E."/>
            <person name="Bogun A."/>
            <person name="Delegan Y."/>
        </authorList>
    </citation>
    <scope>NUCLEOTIDE SEQUENCE</scope>
    <source>
        <strain evidence="4">112</strain>
    </source>
</reference>
<dbReference type="GO" id="GO:0003677">
    <property type="term" value="F:DNA binding"/>
    <property type="evidence" value="ECO:0007669"/>
    <property type="project" value="InterPro"/>
</dbReference>
<evidence type="ECO:0000313" key="4">
    <source>
        <dbReference type="EMBL" id="MDG6783508.1"/>
    </source>
</evidence>
<dbReference type="AlphaFoldDB" id="A0AAW6RGV0"/>
<dbReference type="InterPro" id="IPR013762">
    <property type="entry name" value="Integrase-like_cat_sf"/>
</dbReference>
<dbReference type="EMBL" id="JARUXG010000023">
    <property type="protein sequence ID" value="MDG6783508.1"/>
    <property type="molecule type" value="Genomic_DNA"/>
</dbReference>
<dbReference type="InterPro" id="IPR002104">
    <property type="entry name" value="Integrase_catalytic"/>
</dbReference>
<dbReference type="GO" id="GO:0006310">
    <property type="term" value="P:DNA recombination"/>
    <property type="evidence" value="ECO:0007669"/>
    <property type="project" value="UniProtKB-KW"/>
</dbReference>
<evidence type="ECO:0000259" key="3">
    <source>
        <dbReference type="PROSITE" id="PS51898"/>
    </source>
</evidence>
<dbReference type="Pfam" id="PF00589">
    <property type="entry name" value="Phage_integrase"/>
    <property type="match status" value="1"/>
</dbReference>
<dbReference type="PROSITE" id="PS51898">
    <property type="entry name" value="TYR_RECOMBINASE"/>
    <property type="match status" value="1"/>
</dbReference>
<dbReference type="CDD" id="cd00397">
    <property type="entry name" value="DNA_BRE_C"/>
    <property type="match status" value="1"/>
</dbReference>
<dbReference type="InterPro" id="IPR011010">
    <property type="entry name" value="DNA_brk_join_enz"/>
</dbReference>
<sequence length="345" mass="37715">MTSGLRRLRSGGARRGPVICGKPSEGGTTVPSGITVRAAGDSFLDSIGSPNTRRAYGIAVDKTTATLGETRRLADVADDEIGETLETLWGSSAVNTWNARRAAVASWLAWCREHGHTAPAVPAWVKRSTPPDSTTPVHSRTAIDRLIARRDIDLREKTLWRMLYETCARTEELLQVNIEDLDLAGRCCPVKSKGAKPRTRRRGATYHEYAHELVYWDAGTARLLPRLTKGRTRGPLFVTHRRPGPGKAAADRDICPDTGLARLSYGQARAVLDAATATNGPGTGWDLHELRHSGLTHLGEAGASLVELMAKSRHRKPENLRRYFKPSPAAMRGITSLIGPDRSHR</sequence>
<proteinExistence type="predicted"/>
<accession>A0AAW6RGV0</accession>
<evidence type="ECO:0000256" key="2">
    <source>
        <dbReference type="SAM" id="MobiDB-lite"/>
    </source>
</evidence>
<comment type="caution">
    <text evidence="4">The sequence shown here is derived from an EMBL/GenBank/DDBJ whole genome shotgun (WGS) entry which is preliminary data.</text>
</comment>
<dbReference type="SUPFAM" id="SSF56349">
    <property type="entry name" value="DNA breaking-rejoining enzymes"/>
    <property type="match status" value="1"/>
</dbReference>
<evidence type="ECO:0000256" key="1">
    <source>
        <dbReference type="ARBA" id="ARBA00023172"/>
    </source>
</evidence>
<keyword evidence="1" id="KW-0233">DNA recombination</keyword>
<feature type="region of interest" description="Disordered" evidence="2">
    <location>
        <begin position="1"/>
        <end position="32"/>
    </location>
</feature>
<gene>
    <name evidence="4" type="ORF">QBL07_22095</name>
</gene>
<dbReference type="Gene3D" id="1.10.443.10">
    <property type="entry name" value="Intergrase catalytic core"/>
    <property type="match status" value="1"/>
</dbReference>
<name>A0AAW6RGV0_GORRU</name>
<feature type="domain" description="Tyr recombinase" evidence="3">
    <location>
        <begin position="133"/>
        <end position="336"/>
    </location>
</feature>